<dbReference type="SUPFAM" id="SSF52777">
    <property type="entry name" value="CoA-dependent acyltransferases"/>
    <property type="match status" value="1"/>
</dbReference>
<dbReference type="PANTHER" id="PTHR43178">
    <property type="entry name" value="DIHYDROLIPOAMIDE ACETYLTRANSFERASE COMPONENT OF PYRUVATE DEHYDROGENASE COMPLEX"/>
    <property type="match status" value="1"/>
</dbReference>
<dbReference type="PROSITE" id="PS50968">
    <property type="entry name" value="BIOTINYL_LIPOYL"/>
    <property type="match status" value="1"/>
</dbReference>
<dbReference type="InterPro" id="IPR023213">
    <property type="entry name" value="CAT-like_dom_sf"/>
</dbReference>
<comment type="caution">
    <text evidence="10">The sequence shown here is derived from an EMBL/GenBank/DDBJ whole genome shotgun (WGS) entry which is preliminary data.</text>
</comment>
<feature type="compositionally biased region" description="Low complexity" evidence="7">
    <location>
        <begin position="152"/>
        <end position="163"/>
    </location>
</feature>
<evidence type="ECO:0000256" key="7">
    <source>
        <dbReference type="SAM" id="MobiDB-lite"/>
    </source>
</evidence>
<dbReference type="GO" id="GO:0016746">
    <property type="term" value="F:acyltransferase activity"/>
    <property type="evidence" value="ECO:0007669"/>
    <property type="project" value="UniProtKB-KW"/>
</dbReference>
<dbReference type="InterPro" id="IPR001078">
    <property type="entry name" value="2-oxoacid_DH_actylTfrase"/>
</dbReference>
<keyword evidence="4 6" id="KW-0450">Lipoyl</keyword>
<dbReference type="PROSITE" id="PS00189">
    <property type="entry name" value="LIPOYL"/>
    <property type="match status" value="1"/>
</dbReference>
<dbReference type="Gene3D" id="3.30.559.10">
    <property type="entry name" value="Chloramphenicol acetyltransferase-like domain"/>
    <property type="match status" value="1"/>
</dbReference>
<dbReference type="Gene3D" id="4.10.320.10">
    <property type="entry name" value="E3-binding domain"/>
    <property type="match status" value="1"/>
</dbReference>
<organism evidence="10 11">
    <name type="scientific">Haloechinothrix salitolerans</name>
    <dbReference type="NCBI Taxonomy" id="926830"/>
    <lineage>
        <taxon>Bacteria</taxon>
        <taxon>Bacillati</taxon>
        <taxon>Actinomycetota</taxon>
        <taxon>Actinomycetes</taxon>
        <taxon>Pseudonocardiales</taxon>
        <taxon>Pseudonocardiaceae</taxon>
        <taxon>Haloechinothrix</taxon>
    </lineage>
</organism>
<evidence type="ECO:0000256" key="4">
    <source>
        <dbReference type="ARBA" id="ARBA00022823"/>
    </source>
</evidence>
<evidence type="ECO:0000256" key="5">
    <source>
        <dbReference type="ARBA" id="ARBA00023315"/>
    </source>
</evidence>
<dbReference type="EC" id="2.3.1.-" evidence="6"/>
<evidence type="ECO:0000259" key="9">
    <source>
        <dbReference type="PROSITE" id="PS51826"/>
    </source>
</evidence>
<dbReference type="Proteomes" id="UP001596337">
    <property type="component" value="Unassembled WGS sequence"/>
</dbReference>
<dbReference type="Gene3D" id="2.40.50.100">
    <property type="match status" value="1"/>
</dbReference>
<dbReference type="Pfam" id="PF00364">
    <property type="entry name" value="Biotin_lipoyl"/>
    <property type="match status" value="1"/>
</dbReference>
<evidence type="ECO:0000256" key="2">
    <source>
        <dbReference type="ARBA" id="ARBA00007317"/>
    </source>
</evidence>
<dbReference type="PANTHER" id="PTHR43178:SF5">
    <property type="entry name" value="LIPOAMIDE ACYLTRANSFERASE COMPONENT OF BRANCHED-CHAIN ALPHA-KETO ACID DEHYDROGENASE COMPLEX, MITOCHONDRIAL"/>
    <property type="match status" value="1"/>
</dbReference>
<comment type="cofactor">
    <cofactor evidence="1 6">
        <name>(R)-lipoate</name>
        <dbReference type="ChEBI" id="CHEBI:83088"/>
    </cofactor>
</comment>
<keyword evidence="11" id="KW-1185">Reference proteome</keyword>
<feature type="compositionally biased region" description="Acidic residues" evidence="7">
    <location>
        <begin position="95"/>
        <end position="119"/>
    </location>
</feature>
<dbReference type="PROSITE" id="PS51826">
    <property type="entry name" value="PSBD"/>
    <property type="match status" value="1"/>
</dbReference>
<dbReference type="InterPro" id="IPR004167">
    <property type="entry name" value="PSBD"/>
</dbReference>
<feature type="region of interest" description="Disordered" evidence="7">
    <location>
        <begin position="79"/>
        <end position="172"/>
    </location>
</feature>
<comment type="similarity">
    <text evidence="2 6">Belongs to the 2-oxoacid dehydrogenase family.</text>
</comment>
<dbReference type="InterPro" id="IPR003016">
    <property type="entry name" value="2-oxoA_DH_lipoyl-BS"/>
</dbReference>
<dbReference type="CDD" id="cd06849">
    <property type="entry name" value="lipoyl_domain"/>
    <property type="match status" value="1"/>
</dbReference>
<evidence type="ECO:0000259" key="8">
    <source>
        <dbReference type="PROSITE" id="PS50968"/>
    </source>
</evidence>
<reference evidence="11" key="1">
    <citation type="journal article" date="2019" name="Int. J. Syst. Evol. Microbiol.">
        <title>The Global Catalogue of Microorganisms (GCM) 10K type strain sequencing project: providing services to taxonomists for standard genome sequencing and annotation.</title>
        <authorList>
            <consortium name="The Broad Institute Genomics Platform"/>
            <consortium name="The Broad Institute Genome Sequencing Center for Infectious Disease"/>
            <person name="Wu L."/>
            <person name="Ma J."/>
        </authorList>
    </citation>
    <scope>NUCLEOTIDE SEQUENCE [LARGE SCALE GENOMIC DNA]</scope>
    <source>
        <strain evidence="11">KCTC 32255</strain>
    </source>
</reference>
<dbReference type="InterPro" id="IPR050743">
    <property type="entry name" value="2-oxoacid_DH_E2_comp"/>
</dbReference>
<dbReference type="RefSeq" id="WP_345406006.1">
    <property type="nucleotide sequence ID" value="NZ_BAABLA010000121.1"/>
</dbReference>
<sequence>MSNPQDFRLPDVGEGLTEADIVRWSVQPGDLVAVNQTLVEVETAKAAVDLPSPYAGRVITLHAAEGDTIEVGAPLITIDSDQPSRAGAEHHPVDDPDIDADDATSDADDASEQASDDSEQAALLVGYGPRQPARAPRAREATAGSAGGPSDANTAAPTAVAANGTRPAAKPPVRKLAKDLGVDLATISPTGPYGTVSRDDVHRAVASADAHTVTEPAQESETRIPIRGIRKHTAEAMVSSAFTAPHVTEFVTVDITETMRLRETVSARRDFQDIRVTPLVFVARALLLALRNTPEANASWDEHAREIVLKHYVNLGIAAATDRGLTVPNIKNADRLSLRDLANAITELASNARAGSSTPADMTHGTITISNVGVFGVDSGTPILNPGEAAILAVGAIRRMPWVVQVGESERIEPRWVTQLSLSFDHRIIDGQQGSQLLADTAAVLHDPSLAIL</sequence>
<feature type="domain" description="Lipoyl-binding" evidence="8">
    <location>
        <begin position="4"/>
        <end position="79"/>
    </location>
</feature>
<dbReference type="InterPro" id="IPR011053">
    <property type="entry name" value="Single_hybrid_motif"/>
</dbReference>
<dbReference type="InterPro" id="IPR036625">
    <property type="entry name" value="E3-bd_dom_sf"/>
</dbReference>
<dbReference type="SUPFAM" id="SSF47005">
    <property type="entry name" value="Peripheral subunit-binding domain of 2-oxo acid dehydrogenase complex"/>
    <property type="match status" value="1"/>
</dbReference>
<evidence type="ECO:0000256" key="6">
    <source>
        <dbReference type="RuleBase" id="RU003423"/>
    </source>
</evidence>
<dbReference type="InterPro" id="IPR000089">
    <property type="entry name" value="Biotin_lipoyl"/>
</dbReference>
<evidence type="ECO:0000256" key="1">
    <source>
        <dbReference type="ARBA" id="ARBA00001938"/>
    </source>
</evidence>
<dbReference type="Pfam" id="PF02817">
    <property type="entry name" value="E3_binding"/>
    <property type="match status" value="1"/>
</dbReference>
<accession>A0ABW2BV00</accession>
<proteinExistence type="inferred from homology"/>
<dbReference type="EMBL" id="JBHSXX010000001">
    <property type="protein sequence ID" value="MFC6866866.1"/>
    <property type="molecule type" value="Genomic_DNA"/>
</dbReference>
<keyword evidence="3 6" id="KW-0808">Transferase</keyword>
<name>A0ABW2BV00_9PSEU</name>
<keyword evidence="5 6" id="KW-0012">Acyltransferase</keyword>
<feature type="domain" description="Peripheral subunit-binding (PSBD)" evidence="9">
    <location>
        <begin position="168"/>
        <end position="205"/>
    </location>
</feature>
<evidence type="ECO:0000313" key="11">
    <source>
        <dbReference type="Proteomes" id="UP001596337"/>
    </source>
</evidence>
<dbReference type="SUPFAM" id="SSF51230">
    <property type="entry name" value="Single hybrid motif"/>
    <property type="match status" value="1"/>
</dbReference>
<evidence type="ECO:0000313" key="10">
    <source>
        <dbReference type="EMBL" id="MFC6866866.1"/>
    </source>
</evidence>
<gene>
    <name evidence="10" type="ORF">ACFQGD_06870</name>
</gene>
<evidence type="ECO:0000256" key="3">
    <source>
        <dbReference type="ARBA" id="ARBA00022679"/>
    </source>
</evidence>
<protein>
    <recommendedName>
        <fullName evidence="6">Dihydrolipoamide acetyltransferase component of pyruvate dehydrogenase complex</fullName>
        <ecNumber evidence="6">2.3.1.-</ecNumber>
    </recommendedName>
</protein>
<dbReference type="Pfam" id="PF00198">
    <property type="entry name" value="2-oxoacid_dh"/>
    <property type="match status" value="1"/>
</dbReference>